<dbReference type="FunFam" id="1.10.287.130:FF:000004">
    <property type="entry name" value="Ethylene receptor 1"/>
    <property type="match status" value="1"/>
</dbReference>
<dbReference type="InterPro" id="IPR011006">
    <property type="entry name" value="CheY-like_superfamily"/>
</dbReference>
<evidence type="ECO:0000256" key="4">
    <source>
        <dbReference type="ARBA" id="ARBA00022553"/>
    </source>
</evidence>
<dbReference type="EMBL" id="WSFO01000024">
    <property type="protein sequence ID" value="KAE9624769.1"/>
    <property type="molecule type" value="Genomic_DNA"/>
</dbReference>
<evidence type="ECO:0000313" key="18">
    <source>
        <dbReference type="Proteomes" id="UP000441586"/>
    </source>
</evidence>
<dbReference type="CDD" id="cd00082">
    <property type="entry name" value="HisKA"/>
    <property type="match status" value="1"/>
</dbReference>
<dbReference type="AlphaFoldDB" id="A0A6A4R9X1"/>
<dbReference type="InterPro" id="IPR001789">
    <property type="entry name" value="Sig_transdc_resp-reg_receiver"/>
</dbReference>
<dbReference type="Gene3D" id="3.40.50.2300">
    <property type="match status" value="1"/>
</dbReference>
<feature type="compositionally biased region" description="Basic and acidic residues" evidence="14">
    <location>
        <begin position="16"/>
        <end position="25"/>
    </location>
</feature>
<evidence type="ECO:0000256" key="13">
    <source>
        <dbReference type="PROSITE-ProRule" id="PRU00169"/>
    </source>
</evidence>
<feature type="region of interest" description="Disordered" evidence="14">
    <location>
        <begin position="1"/>
        <end position="25"/>
    </location>
</feature>
<evidence type="ECO:0000256" key="14">
    <source>
        <dbReference type="SAM" id="MobiDB-lite"/>
    </source>
</evidence>
<evidence type="ECO:0000256" key="3">
    <source>
        <dbReference type="ARBA" id="ARBA00012438"/>
    </source>
</evidence>
<evidence type="ECO:0000256" key="12">
    <source>
        <dbReference type="ARBA" id="ARBA00023136"/>
    </source>
</evidence>
<dbReference type="EC" id="2.7.13.3" evidence="3"/>
<evidence type="ECO:0000256" key="10">
    <source>
        <dbReference type="ARBA" id="ARBA00022989"/>
    </source>
</evidence>
<dbReference type="RefSeq" id="WP_158981801.1">
    <property type="nucleotide sequence ID" value="NZ_WSFO01000024.1"/>
</dbReference>
<evidence type="ECO:0000256" key="11">
    <source>
        <dbReference type="ARBA" id="ARBA00023012"/>
    </source>
</evidence>
<dbReference type="Proteomes" id="UP000441586">
    <property type="component" value="Unassembled WGS sequence"/>
</dbReference>
<feature type="domain" description="Histidine kinase" evidence="15">
    <location>
        <begin position="88"/>
        <end position="312"/>
    </location>
</feature>
<keyword evidence="5" id="KW-0808">Transferase</keyword>
<keyword evidence="12" id="KW-0472">Membrane</keyword>
<dbReference type="PROSITE" id="PS50109">
    <property type="entry name" value="HIS_KIN"/>
    <property type="match status" value="1"/>
</dbReference>
<dbReference type="InterPro" id="IPR005467">
    <property type="entry name" value="His_kinase_dom"/>
</dbReference>
<dbReference type="GO" id="GO:0005524">
    <property type="term" value="F:ATP binding"/>
    <property type="evidence" value="ECO:0007669"/>
    <property type="project" value="UniProtKB-KW"/>
</dbReference>
<dbReference type="Pfam" id="PF02518">
    <property type="entry name" value="HATPase_c"/>
    <property type="match status" value="1"/>
</dbReference>
<evidence type="ECO:0000313" key="17">
    <source>
        <dbReference type="EMBL" id="KAE9624769.1"/>
    </source>
</evidence>
<evidence type="ECO:0000256" key="2">
    <source>
        <dbReference type="ARBA" id="ARBA00004370"/>
    </source>
</evidence>
<evidence type="ECO:0000256" key="8">
    <source>
        <dbReference type="ARBA" id="ARBA00022777"/>
    </source>
</evidence>
<dbReference type="InterPro" id="IPR036890">
    <property type="entry name" value="HATPase_C_sf"/>
</dbReference>
<dbReference type="GO" id="GO:0016020">
    <property type="term" value="C:membrane"/>
    <property type="evidence" value="ECO:0007669"/>
    <property type="project" value="UniProtKB-SubCell"/>
</dbReference>
<evidence type="ECO:0000256" key="9">
    <source>
        <dbReference type="ARBA" id="ARBA00022840"/>
    </source>
</evidence>
<reference evidence="17 18" key="1">
    <citation type="submission" date="2019-12" db="EMBL/GenBank/DDBJ databases">
        <authorList>
            <person name="Zhang Y.-J."/>
        </authorList>
    </citation>
    <scope>NUCLEOTIDE SEQUENCE [LARGE SCALE GENOMIC DNA]</scope>
    <source>
        <strain evidence="17 18">H18S-6</strain>
    </source>
</reference>
<accession>A0A6A4R9X1</accession>
<dbReference type="PROSITE" id="PS50110">
    <property type="entry name" value="RESPONSE_REGULATORY"/>
    <property type="match status" value="1"/>
</dbReference>
<comment type="caution">
    <text evidence="17">The sequence shown here is derived from an EMBL/GenBank/DDBJ whole genome shotgun (WGS) entry which is preliminary data.</text>
</comment>
<gene>
    <name evidence="17" type="ORF">GP644_23055</name>
</gene>
<evidence type="ECO:0000256" key="7">
    <source>
        <dbReference type="ARBA" id="ARBA00022741"/>
    </source>
</evidence>
<evidence type="ECO:0000259" key="16">
    <source>
        <dbReference type="PROSITE" id="PS50110"/>
    </source>
</evidence>
<dbReference type="SUPFAM" id="SSF55874">
    <property type="entry name" value="ATPase domain of HSP90 chaperone/DNA topoisomerase II/histidine kinase"/>
    <property type="match status" value="1"/>
</dbReference>
<dbReference type="InterPro" id="IPR004358">
    <property type="entry name" value="Sig_transdc_His_kin-like_C"/>
</dbReference>
<proteinExistence type="predicted"/>
<evidence type="ECO:0000256" key="5">
    <source>
        <dbReference type="ARBA" id="ARBA00022679"/>
    </source>
</evidence>
<evidence type="ECO:0000259" key="15">
    <source>
        <dbReference type="PROSITE" id="PS50109"/>
    </source>
</evidence>
<dbReference type="Pfam" id="PF00072">
    <property type="entry name" value="Response_reg"/>
    <property type="match status" value="1"/>
</dbReference>
<keyword evidence="10" id="KW-1133">Transmembrane helix</keyword>
<dbReference type="SMART" id="SM00448">
    <property type="entry name" value="REC"/>
    <property type="match status" value="1"/>
</dbReference>
<dbReference type="Gene3D" id="3.30.565.10">
    <property type="entry name" value="Histidine kinase-like ATPase, C-terminal domain"/>
    <property type="match status" value="1"/>
</dbReference>
<dbReference type="CDD" id="cd17546">
    <property type="entry name" value="REC_hyHK_CKI1_RcsC-like"/>
    <property type="match status" value="1"/>
</dbReference>
<keyword evidence="8" id="KW-0418">Kinase</keyword>
<dbReference type="InterPro" id="IPR036097">
    <property type="entry name" value="HisK_dim/P_sf"/>
</dbReference>
<feature type="modified residue" description="4-aspartylphosphate" evidence="13">
    <location>
        <position position="386"/>
    </location>
</feature>
<dbReference type="InterPro" id="IPR003661">
    <property type="entry name" value="HisK_dim/P_dom"/>
</dbReference>
<dbReference type="PANTHER" id="PTHR45339:SF1">
    <property type="entry name" value="HYBRID SIGNAL TRANSDUCTION HISTIDINE KINASE J"/>
    <property type="match status" value="1"/>
</dbReference>
<dbReference type="Pfam" id="PF00512">
    <property type="entry name" value="HisKA"/>
    <property type="match status" value="1"/>
</dbReference>
<name>A0A6A4R9X1_9RHOB</name>
<evidence type="ECO:0000256" key="1">
    <source>
        <dbReference type="ARBA" id="ARBA00000085"/>
    </source>
</evidence>
<evidence type="ECO:0000256" key="6">
    <source>
        <dbReference type="ARBA" id="ARBA00022692"/>
    </source>
</evidence>
<dbReference type="PANTHER" id="PTHR45339">
    <property type="entry name" value="HYBRID SIGNAL TRANSDUCTION HISTIDINE KINASE J"/>
    <property type="match status" value="1"/>
</dbReference>
<dbReference type="SUPFAM" id="SSF47384">
    <property type="entry name" value="Homodimeric domain of signal transducing histidine kinase"/>
    <property type="match status" value="1"/>
</dbReference>
<dbReference type="InterPro" id="IPR003594">
    <property type="entry name" value="HATPase_dom"/>
</dbReference>
<dbReference type="SUPFAM" id="SSF52172">
    <property type="entry name" value="CheY-like"/>
    <property type="match status" value="1"/>
</dbReference>
<dbReference type="PRINTS" id="PR00344">
    <property type="entry name" value="BCTRLSENSOR"/>
</dbReference>
<keyword evidence="4 13" id="KW-0597">Phosphoprotein</keyword>
<dbReference type="SMART" id="SM00387">
    <property type="entry name" value="HATPase_c"/>
    <property type="match status" value="1"/>
</dbReference>
<sequence length="464" mass="50293">MARPECDHPITQLPDRVSRRRYEREKRARQEAEQLLEAKSRELYDANLALQKQAAGLEEAVAQRTAEFEAARNEAESANAAKSIFLATMSHEIRTPLNGVLGMATALADSDLTSEQEEILDLISDSGNLLLSVINDILDLSKVEAGMLEIENVPTSVCDFLDGMCAQFAPKVREKGLRFTVLYSGLLSAGGVWAEFDPNRLSQVLGNLLSNAIKFTTSGAVAFTAEAVHLENGNLQLNLIIRDTGIGVPEENSEKLFQPFTQADASITRKFGGTGLGLVIARDICRMMGGDITCLSAAGDGTEFTASIQVTPAKCPETTKGLQLAENEAVLKQRKWRVLIAEDNKTNQLVLKHMLKRYDLELVIVADGAKVVSEWRSNGADLILMDVNMPVMDGLSATRAIRADELEGKHQPVPIVAISANAMVHQVSGYLEGGMTGHVAKPIRKAELVRAMALALSETAIAPT</sequence>
<dbReference type="SMART" id="SM00388">
    <property type="entry name" value="HisKA"/>
    <property type="match status" value="1"/>
</dbReference>
<comment type="subcellular location">
    <subcellularLocation>
        <location evidence="2">Membrane</location>
    </subcellularLocation>
</comment>
<dbReference type="Gene3D" id="1.10.287.130">
    <property type="match status" value="1"/>
</dbReference>
<dbReference type="GO" id="GO:0000155">
    <property type="term" value="F:phosphorelay sensor kinase activity"/>
    <property type="evidence" value="ECO:0007669"/>
    <property type="project" value="InterPro"/>
</dbReference>
<feature type="domain" description="Response regulatory" evidence="16">
    <location>
        <begin position="337"/>
        <end position="456"/>
    </location>
</feature>
<keyword evidence="9" id="KW-0067">ATP-binding</keyword>
<dbReference type="CDD" id="cd16922">
    <property type="entry name" value="HATPase_EvgS-ArcB-TorS-like"/>
    <property type="match status" value="1"/>
</dbReference>
<keyword evidence="6" id="KW-0812">Transmembrane</keyword>
<dbReference type="FunFam" id="3.30.565.10:FF:000010">
    <property type="entry name" value="Sensor histidine kinase RcsC"/>
    <property type="match status" value="1"/>
</dbReference>
<keyword evidence="11" id="KW-0902">Two-component regulatory system</keyword>
<organism evidence="17 18">
    <name type="scientific">Parasedimentitalea maritima</name>
    <dbReference type="NCBI Taxonomy" id="2578117"/>
    <lineage>
        <taxon>Bacteria</taxon>
        <taxon>Pseudomonadati</taxon>
        <taxon>Pseudomonadota</taxon>
        <taxon>Alphaproteobacteria</taxon>
        <taxon>Rhodobacterales</taxon>
        <taxon>Paracoccaceae</taxon>
        <taxon>Parasedimentitalea</taxon>
    </lineage>
</organism>
<comment type="catalytic activity">
    <reaction evidence="1">
        <text>ATP + protein L-histidine = ADP + protein N-phospho-L-histidine.</text>
        <dbReference type="EC" id="2.7.13.3"/>
    </reaction>
</comment>
<protein>
    <recommendedName>
        <fullName evidence="3">histidine kinase</fullName>
        <ecNumber evidence="3">2.7.13.3</ecNumber>
    </recommendedName>
</protein>
<keyword evidence="7" id="KW-0547">Nucleotide-binding</keyword>